<dbReference type="SUPFAM" id="SSF48452">
    <property type="entry name" value="TPR-like"/>
    <property type="match status" value="1"/>
</dbReference>
<feature type="domain" description="OmpR/PhoB-type" evidence="7">
    <location>
        <begin position="1"/>
        <end position="96"/>
    </location>
</feature>
<protein>
    <recommendedName>
        <fullName evidence="7">OmpR/PhoB-type domain-containing protein</fullName>
    </recommendedName>
</protein>
<dbReference type="SMART" id="SM00862">
    <property type="entry name" value="Trans_reg_C"/>
    <property type="match status" value="1"/>
</dbReference>
<reference evidence="8 9" key="1">
    <citation type="submission" date="2014-07" db="EMBL/GenBank/DDBJ databases">
        <title>Biosystematic studies on Modestobacter strains isolated from extreme hyper-arid desert soil and from historic building.</title>
        <authorList>
            <person name="Bukarasam K."/>
            <person name="Bull A."/>
            <person name="Girard G."/>
            <person name="van Wezel G."/>
            <person name="Goodfellow M."/>
        </authorList>
    </citation>
    <scope>NUCLEOTIDE SEQUENCE [LARGE SCALE GENOMIC DNA]</scope>
    <source>
        <strain evidence="8 9">KNN45-2b</strain>
    </source>
</reference>
<dbReference type="Gene3D" id="1.25.40.10">
    <property type="entry name" value="Tetratricopeptide repeat domain"/>
    <property type="match status" value="1"/>
</dbReference>
<dbReference type="Proteomes" id="UP000029713">
    <property type="component" value="Unassembled WGS sequence"/>
</dbReference>
<evidence type="ECO:0000313" key="8">
    <source>
        <dbReference type="EMBL" id="KGH46912.1"/>
    </source>
</evidence>
<keyword evidence="3 5" id="KW-0238">DNA-binding</keyword>
<dbReference type="OrthoDB" id="134712at2"/>
<dbReference type="Pfam" id="PF13191">
    <property type="entry name" value="AAA_16"/>
    <property type="match status" value="1"/>
</dbReference>
<comment type="similarity">
    <text evidence="1">Belongs to the AfsR/DnrI/RedD regulatory family.</text>
</comment>
<dbReference type="Pfam" id="PF03704">
    <property type="entry name" value="BTAD"/>
    <property type="match status" value="1"/>
</dbReference>
<comment type="caution">
    <text evidence="8">The sequence shown here is derived from an EMBL/GenBank/DDBJ whole genome shotgun (WGS) entry which is preliminary data.</text>
</comment>
<dbReference type="InterPro" id="IPR036388">
    <property type="entry name" value="WH-like_DNA-bd_sf"/>
</dbReference>
<dbReference type="InterPro" id="IPR001867">
    <property type="entry name" value="OmpR/PhoB-type_DNA-bd"/>
</dbReference>
<dbReference type="GO" id="GO:0000160">
    <property type="term" value="P:phosphorelay signal transduction system"/>
    <property type="evidence" value="ECO:0007669"/>
    <property type="project" value="InterPro"/>
</dbReference>
<dbReference type="InterPro" id="IPR051677">
    <property type="entry name" value="AfsR-DnrI-RedD_regulator"/>
</dbReference>
<dbReference type="STRING" id="1522368.IN07_09600"/>
<dbReference type="SUPFAM" id="SSF52540">
    <property type="entry name" value="P-loop containing nucleoside triphosphate hydrolases"/>
    <property type="match status" value="1"/>
</dbReference>
<dbReference type="InterPro" id="IPR041664">
    <property type="entry name" value="AAA_16"/>
</dbReference>
<name>A0A098Y8X6_9ACTN</name>
<dbReference type="InterPro" id="IPR016032">
    <property type="entry name" value="Sig_transdc_resp-reg_C-effctor"/>
</dbReference>
<dbReference type="Gene3D" id="3.40.50.300">
    <property type="entry name" value="P-loop containing nucleotide triphosphate hydrolases"/>
    <property type="match status" value="1"/>
</dbReference>
<dbReference type="PROSITE" id="PS51755">
    <property type="entry name" value="OMPR_PHOB"/>
    <property type="match status" value="1"/>
</dbReference>
<dbReference type="CDD" id="cd15831">
    <property type="entry name" value="BTAD"/>
    <property type="match status" value="1"/>
</dbReference>
<evidence type="ECO:0000256" key="5">
    <source>
        <dbReference type="PROSITE-ProRule" id="PRU01091"/>
    </source>
</evidence>
<dbReference type="Gene3D" id="1.10.10.10">
    <property type="entry name" value="Winged helix-like DNA-binding domain superfamily/Winged helix DNA-binding domain"/>
    <property type="match status" value="1"/>
</dbReference>
<dbReference type="SMART" id="SM01043">
    <property type="entry name" value="BTAD"/>
    <property type="match status" value="1"/>
</dbReference>
<evidence type="ECO:0000259" key="7">
    <source>
        <dbReference type="PROSITE" id="PS51755"/>
    </source>
</evidence>
<dbReference type="InterPro" id="IPR005158">
    <property type="entry name" value="BTAD"/>
</dbReference>
<dbReference type="PANTHER" id="PTHR35807:SF1">
    <property type="entry name" value="TRANSCRIPTIONAL REGULATOR REDD"/>
    <property type="match status" value="1"/>
</dbReference>
<sequence>MRLRVLGPVTAEDDAGPLDLKGPRHRAVLARLLVARGRAVPLHRLVDDLWDDAPDGAAGAVQTFVGALRKALEPDRLPRTPPRLLVTVAGGYALRTDPGAVDADRFEAAVARATDLLDDGRPDDARAELDEALALWRGPAYADVADQPWARAEAGRLEETRLLVLHRRAEAGLAGGDPAAVVPELEALLAEHPLREDTWALLALARYRAGRQGDALATLRHARTVLLRELGVDPGPGLRQLEADVLAQAAHLSRSSPRPPSPVEPAPRWAPGLVGRDDELTALTAAAATAAGGRPQLALVSGAAGAGKTALVTALADRLRTGAWTVAWGAGPEVPGAPPAWPWTQLGAQLGVANDPAAPADPATARFRRHRALADALVAASQRAPVLVVLDDLHWADEDTLALLGTLLPDLTGGRVLVVGTYRATDVSPGLTETLGRLARAEPLRLYLGGLTERQTAELVAGLTDRGLSDADVRLVHARSAGNPFLARELVRLYDSGGPAALRTVPAGVRDVVRQRVGQLPEVARTQLRQAAVQGQDVDLEVLAGQVGDEEAVLATVESALLAGLLVEDGRHGLRFEHALVQEALYADVPRVRRTRWHATVATLVEQLRPDDAPTIAHHLLRAEDQAPPGRTAHHAREAARRAERRAALHEAATLWRGVLGALDRLPDTDPRERLEARTGLVRALAVTGDLRRARQERAVAVQAADQLGDPALTAAVVGSSDVPAIWTTNDDEALSAQLVEVAERTLTALPADRRAERARLLVTIALERRADAGPRGDQAAREAERIARGLGDPGLLALALDARFLQSTQRAGLAPERARIGEELVALTRGDDSLTTFAVLGHLVLLQSRCALGDLTAADRHAGAADALADRHGLPVVGVFTDWYAALRLAVSGRTDEARAAYRTAAVGLAGTGMTGLEHGLLPLALLSLDPGLDPTAVGGLDWGPHEPWARPLALLRRGDRAGAAAALDGVPESPRDLLLEVRCCLAARAAVELGDRARMAQLYDQLLPAADELAGAGSGPLTVGPAALHLAGLAAGLGRAADAAAHHRQALAVAERAGAAHWASAARAARAAG</sequence>
<dbReference type="AlphaFoldDB" id="A0A098Y8X6"/>
<dbReference type="PANTHER" id="PTHR35807">
    <property type="entry name" value="TRANSCRIPTIONAL REGULATOR REDD-RELATED"/>
    <property type="match status" value="1"/>
</dbReference>
<dbReference type="EMBL" id="JPMX01000036">
    <property type="protein sequence ID" value="KGH46912.1"/>
    <property type="molecule type" value="Genomic_DNA"/>
</dbReference>
<proteinExistence type="inferred from homology"/>
<evidence type="ECO:0000313" key="9">
    <source>
        <dbReference type="Proteomes" id="UP000029713"/>
    </source>
</evidence>
<dbReference type="FunFam" id="1.25.40.10:FF:000222">
    <property type="entry name" value="SARP family transcriptional regulator"/>
    <property type="match status" value="1"/>
</dbReference>
<evidence type="ECO:0000256" key="2">
    <source>
        <dbReference type="ARBA" id="ARBA00023015"/>
    </source>
</evidence>
<keyword evidence="2" id="KW-0805">Transcription regulation</keyword>
<feature type="DNA-binding region" description="OmpR/PhoB-type" evidence="5">
    <location>
        <begin position="1"/>
        <end position="96"/>
    </location>
</feature>
<evidence type="ECO:0000256" key="6">
    <source>
        <dbReference type="SAM" id="MobiDB-lite"/>
    </source>
</evidence>
<keyword evidence="9" id="KW-1185">Reference proteome</keyword>
<feature type="region of interest" description="Disordered" evidence="6">
    <location>
        <begin position="250"/>
        <end position="273"/>
    </location>
</feature>
<dbReference type="GO" id="GO:0003677">
    <property type="term" value="F:DNA binding"/>
    <property type="evidence" value="ECO:0007669"/>
    <property type="project" value="UniProtKB-UniRule"/>
</dbReference>
<accession>A0A098Y8X6</accession>
<dbReference type="InterPro" id="IPR011990">
    <property type="entry name" value="TPR-like_helical_dom_sf"/>
</dbReference>
<gene>
    <name evidence="8" type="ORF">IN07_09600</name>
</gene>
<evidence type="ECO:0000256" key="4">
    <source>
        <dbReference type="ARBA" id="ARBA00023163"/>
    </source>
</evidence>
<keyword evidence="4" id="KW-0804">Transcription</keyword>
<evidence type="ECO:0000256" key="1">
    <source>
        <dbReference type="ARBA" id="ARBA00005820"/>
    </source>
</evidence>
<dbReference type="SUPFAM" id="SSF46894">
    <property type="entry name" value="C-terminal effector domain of the bipartite response regulators"/>
    <property type="match status" value="1"/>
</dbReference>
<dbReference type="Pfam" id="PF00486">
    <property type="entry name" value="Trans_reg_C"/>
    <property type="match status" value="1"/>
</dbReference>
<evidence type="ECO:0000256" key="3">
    <source>
        <dbReference type="ARBA" id="ARBA00023125"/>
    </source>
</evidence>
<dbReference type="InterPro" id="IPR027417">
    <property type="entry name" value="P-loop_NTPase"/>
</dbReference>
<organism evidence="8 9">
    <name type="scientific">Modestobacter caceresii</name>
    <dbReference type="NCBI Taxonomy" id="1522368"/>
    <lineage>
        <taxon>Bacteria</taxon>
        <taxon>Bacillati</taxon>
        <taxon>Actinomycetota</taxon>
        <taxon>Actinomycetes</taxon>
        <taxon>Geodermatophilales</taxon>
        <taxon>Geodermatophilaceae</taxon>
        <taxon>Modestobacter</taxon>
    </lineage>
</organism>
<dbReference type="GO" id="GO:0006355">
    <property type="term" value="P:regulation of DNA-templated transcription"/>
    <property type="evidence" value="ECO:0007669"/>
    <property type="project" value="InterPro"/>
</dbReference>